<evidence type="ECO:0000313" key="2">
    <source>
        <dbReference type="EMBL" id="KAK3938418.1"/>
    </source>
</evidence>
<name>A0AAN6S3A1_9PEZI</name>
<protein>
    <submittedName>
        <fullName evidence="2">Uncharacterized protein</fullName>
    </submittedName>
</protein>
<comment type="caution">
    <text evidence="2">The sequence shown here is derived from an EMBL/GenBank/DDBJ whole genome shotgun (WGS) entry which is preliminary data.</text>
</comment>
<evidence type="ECO:0000256" key="1">
    <source>
        <dbReference type="SAM" id="MobiDB-lite"/>
    </source>
</evidence>
<feature type="region of interest" description="Disordered" evidence="1">
    <location>
        <begin position="1"/>
        <end position="96"/>
    </location>
</feature>
<keyword evidence="3" id="KW-1185">Reference proteome</keyword>
<gene>
    <name evidence="2" type="ORF">QBC46DRAFT_390308</name>
</gene>
<feature type="compositionally biased region" description="Acidic residues" evidence="1">
    <location>
        <begin position="73"/>
        <end position="88"/>
    </location>
</feature>
<reference evidence="3" key="1">
    <citation type="journal article" date="2023" name="Mol. Phylogenet. Evol.">
        <title>Genome-scale phylogeny and comparative genomics of the fungal order Sordariales.</title>
        <authorList>
            <person name="Hensen N."/>
            <person name="Bonometti L."/>
            <person name="Westerberg I."/>
            <person name="Brannstrom I.O."/>
            <person name="Guillou S."/>
            <person name="Cros-Aarteil S."/>
            <person name="Calhoun S."/>
            <person name="Haridas S."/>
            <person name="Kuo A."/>
            <person name="Mondo S."/>
            <person name="Pangilinan J."/>
            <person name="Riley R."/>
            <person name="LaButti K."/>
            <person name="Andreopoulos B."/>
            <person name="Lipzen A."/>
            <person name="Chen C."/>
            <person name="Yan M."/>
            <person name="Daum C."/>
            <person name="Ng V."/>
            <person name="Clum A."/>
            <person name="Steindorff A."/>
            <person name="Ohm R.A."/>
            <person name="Martin F."/>
            <person name="Silar P."/>
            <person name="Natvig D.O."/>
            <person name="Lalanne C."/>
            <person name="Gautier V."/>
            <person name="Ament-Velasquez S.L."/>
            <person name="Kruys A."/>
            <person name="Hutchinson M.I."/>
            <person name="Powell A.J."/>
            <person name="Barry K."/>
            <person name="Miller A.N."/>
            <person name="Grigoriev I.V."/>
            <person name="Debuchy R."/>
            <person name="Gladieux P."/>
            <person name="Hiltunen Thoren M."/>
            <person name="Johannesson H."/>
        </authorList>
    </citation>
    <scope>NUCLEOTIDE SEQUENCE [LARGE SCALE GENOMIC DNA]</scope>
    <source>
        <strain evidence="3">CBS 340.73</strain>
    </source>
</reference>
<dbReference type="AlphaFoldDB" id="A0AAN6S3A1"/>
<accession>A0AAN6S3A1</accession>
<sequence>MSKNGNIKSFFKPAPKDSQLPQSQTSQTSLTPAPIPRELSIPPEPSSSPLSVLLSSPPAPAGYRSRDAVIPGSDDEGDDDISSDDDLPDMFARPSNISRIVPAPAKPVMTNPCVTPRAKRRAIAMHSSPLTINAKHRFDFKALVKHANVDGATEASHERAWNLTRRSESPDEVGTLRKPLEALDENMLDVCVVEPKGKLKGKEKGHERRKLFRAVERAEANTQRPQWHFFSQDQSGARRPTDISARLPFPSQAATGNWAFLESANGRNDFFEDGIPFCLQKERRDLPDEIFLWVLNEIPREKSKILRAEYLKLVGLCLDQARRCVDEELITQLFRKLGASEEGLASDAELHPNYQKPHRYRQSNWTRLRSVLRILVEIAQGLHIQALCRAVSILLRLGIDTLLLQDCGVNRDFHDAFHELARAVPQDNWDTFCEEACMSVYLSTEEACLRWNAVSSIPVFHPRLVDLRRRLALVCIFNDPTRGRSHPETTFDMHAVINRIDADDFIVDREITDFFALAALIGLLGIAMGDGHPPPSDAPAAVRQYNADVDEITGRVKDMWTSIQETGAAYVSRLEVKQKLQDLDRKLQLAIRTVPPPKRDVFGINKTSEDDVARPKQQAFMKKFLNRARPTAMSSPSLVKGVPMKLTPLAKITPPKTP</sequence>
<organism evidence="2 3">
    <name type="scientific">Diplogelasinospora grovesii</name>
    <dbReference type="NCBI Taxonomy" id="303347"/>
    <lineage>
        <taxon>Eukaryota</taxon>
        <taxon>Fungi</taxon>
        <taxon>Dikarya</taxon>
        <taxon>Ascomycota</taxon>
        <taxon>Pezizomycotina</taxon>
        <taxon>Sordariomycetes</taxon>
        <taxon>Sordariomycetidae</taxon>
        <taxon>Sordariales</taxon>
        <taxon>Diplogelasinosporaceae</taxon>
        <taxon>Diplogelasinospora</taxon>
    </lineage>
</organism>
<evidence type="ECO:0000313" key="3">
    <source>
        <dbReference type="Proteomes" id="UP001303473"/>
    </source>
</evidence>
<proteinExistence type="predicted"/>
<feature type="compositionally biased region" description="Low complexity" evidence="1">
    <location>
        <begin position="18"/>
        <end position="56"/>
    </location>
</feature>
<dbReference type="EMBL" id="MU853830">
    <property type="protein sequence ID" value="KAK3938418.1"/>
    <property type="molecule type" value="Genomic_DNA"/>
</dbReference>
<dbReference type="Proteomes" id="UP001303473">
    <property type="component" value="Unassembled WGS sequence"/>
</dbReference>